<feature type="region of interest" description="Disordered" evidence="1">
    <location>
        <begin position="210"/>
        <end position="246"/>
    </location>
</feature>
<gene>
    <name evidence="3" type="ORF">CDL15_Pgr014294</name>
</gene>
<evidence type="ECO:0000313" key="4">
    <source>
        <dbReference type="Proteomes" id="UP000197138"/>
    </source>
</evidence>
<dbReference type="AlphaFoldDB" id="A0A218WEI0"/>
<dbReference type="Proteomes" id="UP000197138">
    <property type="component" value="Unassembled WGS sequence"/>
</dbReference>
<evidence type="ECO:0000256" key="1">
    <source>
        <dbReference type="SAM" id="MobiDB-lite"/>
    </source>
</evidence>
<dbReference type="GO" id="GO:0036503">
    <property type="term" value="P:ERAD pathway"/>
    <property type="evidence" value="ECO:0007669"/>
    <property type="project" value="TreeGrafter"/>
</dbReference>
<dbReference type="Pfam" id="PF00240">
    <property type="entry name" value="ubiquitin"/>
    <property type="match status" value="1"/>
</dbReference>
<feature type="region of interest" description="Disordered" evidence="1">
    <location>
        <begin position="386"/>
        <end position="407"/>
    </location>
</feature>
<feature type="compositionally biased region" description="Basic and acidic residues" evidence="1">
    <location>
        <begin position="960"/>
        <end position="972"/>
    </location>
</feature>
<reference evidence="4" key="1">
    <citation type="journal article" date="2017" name="Plant J.">
        <title>The pomegranate (Punica granatum L.) genome and the genomics of punicalagin biosynthesis.</title>
        <authorList>
            <person name="Qin G."/>
            <person name="Xu C."/>
            <person name="Ming R."/>
            <person name="Tang H."/>
            <person name="Guyot R."/>
            <person name="Kramer E.M."/>
            <person name="Hu Y."/>
            <person name="Yi X."/>
            <person name="Qi Y."/>
            <person name="Xu X."/>
            <person name="Gao Z."/>
            <person name="Pan H."/>
            <person name="Jian J."/>
            <person name="Tian Y."/>
            <person name="Yue Z."/>
            <person name="Xu Y."/>
        </authorList>
    </citation>
    <scope>NUCLEOTIDE SEQUENCE [LARGE SCALE GENOMIC DNA]</scope>
    <source>
        <strain evidence="4">cv. Dabenzi</strain>
    </source>
</reference>
<feature type="compositionally biased region" description="Low complexity" evidence="1">
    <location>
        <begin position="591"/>
        <end position="616"/>
    </location>
</feature>
<feature type="region of interest" description="Disordered" evidence="1">
    <location>
        <begin position="1"/>
        <end position="30"/>
    </location>
</feature>
<feature type="compositionally biased region" description="Basic and acidic residues" evidence="1">
    <location>
        <begin position="698"/>
        <end position="722"/>
    </location>
</feature>
<feature type="region of interest" description="Disordered" evidence="1">
    <location>
        <begin position="945"/>
        <end position="972"/>
    </location>
</feature>
<evidence type="ECO:0000313" key="3">
    <source>
        <dbReference type="EMBL" id="OWM70621.1"/>
    </source>
</evidence>
<dbReference type="InterPro" id="IPR029071">
    <property type="entry name" value="Ubiquitin-like_domsf"/>
</dbReference>
<dbReference type="PRINTS" id="PR00348">
    <property type="entry name" value="UBIQUITIN"/>
</dbReference>
<dbReference type="PANTHER" id="PTHR15204">
    <property type="entry name" value="LARGE PROLINE-RICH PROTEIN BAG6"/>
    <property type="match status" value="1"/>
</dbReference>
<comment type="caution">
    <text evidence="3">The sequence shown here is derived from an EMBL/GenBank/DDBJ whole genome shotgun (WGS) entry which is preliminary data.</text>
</comment>
<dbReference type="EMBL" id="MTKT01004609">
    <property type="protein sequence ID" value="OWM70621.1"/>
    <property type="molecule type" value="Genomic_DNA"/>
</dbReference>
<proteinExistence type="predicted"/>
<dbReference type="GO" id="GO:0031593">
    <property type="term" value="F:polyubiquitin modification-dependent protein binding"/>
    <property type="evidence" value="ECO:0007669"/>
    <property type="project" value="TreeGrafter"/>
</dbReference>
<feature type="region of interest" description="Disordered" evidence="1">
    <location>
        <begin position="313"/>
        <end position="338"/>
    </location>
</feature>
<dbReference type="PANTHER" id="PTHR15204:SF5">
    <property type="entry name" value="LARGE PROLINE-RICH PROTEIN BAG6 ISOFORM X1"/>
    <property type="match status" value="1"/>
</dbReference>
<feature type="compositionally biased region" description="Polar residues" evidence="1">
    <location>
        <begin position="21"/>
        <end position="30"/>
    </location>
</feature>
<feature type="region of interest" description="Disordered" evidence="1">
    <location>
        <begin position="679"/>
        <end position="796"/>
    </location>
</feature>
<dbReference type="InterPro" id="IPR000626">
    <property type="entry name" value="Ubiquitin-like_dom"/>
</dbReference>
<dbReference type="GO" id="GO:0051787">
    <property type="term" value="F:misfolded protein binding"/>
    <property type="evidence" value="ECO:0007669"/>
    <property type="project" value="TreeGrafter"/>
</dbReference>
<organism evidence="3 4">
    <name type="scientific">Punica granatum</name>
    <name type="common">Pomegranate</name>
    <dbReference type="NCBI Taxonomy" id="22663"/>
    <lineage>
        <taxon>Eukaryota</taxon>
        <taxon>Viridiplantae</taxon>
        <taxon>Streptophyta</taxon>
        <taxon>Embryophyta</taxon>
        <taxon>Tracheophyta</taxon>
        <taxon>Spermatophyta</taxon>
        <taxon>Magnoliopsida</taxon>
        <taxon>eudicotyledons</taxon>
        <taxon>Gunneridae</taxon>
        <taxon>Pentapetalae</taxon>
        <taxon>rosids</taxon>
        <taxon>malvids</taxon>
        <taxon>Myrtales</taxon>
        <taxon>Lythraceae</taxon>
        <taxon>Punica</taxon>
    </lineage>
</organism>
<feature type="region of interest" description="Disordered" evidence="1">
    <location>
        <begin position="808"/>
        <end position="847"/>
    </location>
</feature>
<accession>A0A218WEI0</accession>
<feature type="region of interest" description="Disordered" evidence="1">
    <location>
        <begin position="566"/>
        <end position="628"/>
    </location>
</feature>
<feature type="domain" description="Ubiquitin-like" evidence="2">
    <location>
        <begin position="139"/>
        <end position="214"/>
    </location>
</feature>
<dbReference type="PROSITE" id="PS50053">
    <property type="entry name" value="UBIQUITIN_2"/>
    <property type="match status" value="1"/>
</dbReference>
<dbReference type="SUPFAM" id="SSF54236">
    <property type="entry name" value="Ubiquitin-like"/>
    <property type="match status" value="1"/>
</dbReference>
<dbReference type="Gene3D" id="3.10.20.90">
    <property type="entry name" value="Phosphatidylinositol 3-kinase Catalytic Subunit, Chain A, domain 1"/>
    <property type="match status" value="1"/>
</dbReference>
<feature type="compositionally biased region" description="Polar residues" evidence="1">
    <location>
        <begin position="829"/>
        <end position="847"/>
    </location>
</feature>
<feature type="compositionally biased region" description="Polar residues" evidence="1">
    <location>
        <begin position="785"/>
        <end position="796"/>
    </location>
</feature>
<sequence>MGRRWSVCSPPAAGEKAPQPARSSSSSTQLELENALPVNVRLARNSLFLLLSSASPPHQSDRNPEALAAQGPNFTVPCRCPRTCGMWGRVIVSYGVVLATAIQFRKWLLVSVRPMAEQLPGEGSSSRNTVSGESSDTNLELNVKTLDSRIFHFQVDKSMRVSAFKEKIANDIGVSAGQQRLIFRGKVLKDDHLLSQYHVENGDTLHLVERQPTQPQPSSGSGSGETTSNFGTRVNDANPGAPRGRVGQISHSVVLGTFNVGEQGEGIVPDISRVIGTVLNSIGLGNLGQVNVGGNGQPPVMLNIPSQGPQGNVMEGSQGNVSGQTQAGSQPSSGLAIPNTSVQSLPQVVQIPLAAAAIPVPSLHAPIPDSLNTLLEFMNRMEQALSHNGNQQNPSSTRSVELPSSARGLPSPEALGIVLRHAERLLSGQAVAALSHIAGRLEQEGASSDPAIRSQIQAEASQTGIAMQHLGALFLELGRTILTLRVGQSPGESFVNAGPAVYISPSGPNPIMVQPFPLQSNSLFGGSVPPVNPVAFGPVGVGNPPRHVNIHIHAGGTSLAPIVSAAGGRLSTGDGAQGERGDSNSSRDSGTATPLRTVVAATVPARPSSVPSSTASQSIPVSGTQSHPEIADPLSSVVAQINSQIRSLVANVQEGNQAPSGQAATTIGSASAHEQPNVVAAGAGSGPTHSSSESTLDFADKPRAESSRAINLEDSRDHETSRDASGPSGDAVPSQKSEGASSSSGSHDAHEGTNSTPLGLGLGGLERKKRAKQPKPQPKGGDGEPTSTVPEKTNAQTNGQQLLQSLLSRGPTAERTSASTLGTGFPSPATGQSTNSNASTGGQVSNSQLDVSGMMSQVLQSPALNGLLSGVSEQTGVGSPDVLRNMLQQLTQSPVMMNTVSRIAQQVDSQDIGSMFAGMGGGQGGGGGVDLSRMVQQMMPMVSQAFGGGPPGSGSFPPAADHETERQPSDQWHDFEDRASDRMDRVQLDSVARQIESLNPPEDVFRAMVESAVQSSGTGSGSQDILDALCSDEELANVGRLRVETQETSLEVGWMTPSGLDLVAAIRLLRIEWDIYTIRLITTDSDGDNSNAKRGSWREPVVDVDRDGEPAGIGCETAGLLVWLPMASHPRAGIDTA</sequence>
<evidence type="ECO:0000259" key="2">
    <source>
        <dbReference type="PROSITE" id="PS50053"/>
    </source>
</evidence>
<dbReference type="SMART" id="SM00213">
    <property type="entry name" value="UBQ"/>
    <property type="match status" value="1"/>
</dbReference>
<feature type="compositionally biased region" description="Low complexity" evidence="1">
    <location>
        <begin position="211"/>
        <end position="228"/>
    </location>
</feature>
<protein>
    <recommendedName>
        <fullName evidence="2">Ubiquitin-like domain-containing protein</fullName>
    </recommendedName>
</protein>
<dbReference type="FunFam" id="3.10.20.90:FF:000154">
    <property type="entry name" value="Large proline-rich protein BAG6"/>
    <property type="match status" value="1"/>
</dbReference>
<dbReference type="InterPro" id="IPR019956">
    <property type="entry name" value="Ubiquitin_dom"/>
</dbReference>
<feature type="compositionally biased region" description="Polar residues" evidence="1">
    <location>
        <begin position="617"/>
        <end position="627"/>
    </location>
</feature>
<feature type="compositionally biased region" description="Polar residues" evidence="1">
    <location>
        <begin position="386"/>
        <end position="399"/>
    </location>
</feature>
<name>A0A218WEI0_PUNGR</name>
<dbReference type="GO" id="GO:0071818">
    <property type="term" value="C:BAT3 complex"/>
    <property type="evidence" value="ECO:0007669"/>
    <property type="project" value="TreeGrafter"/>
</dbReference>
<feature type="compositionally biased region" description="Low complexity" evidence="1">
    <location>
        <begin position="737"/>
        <end position="746"/>
    </location>
</feature>